<keyword evidence="3" id="KW-1185">Reference proteome</keyword>
<protein>
    <submittedName>
        <fullName evidence="2">WYL domain-containing protein</fullName>
    </submittedName>
</protein>
<accession>A0ABV1F5E1</accession>
<dbReference type="PROSITE" id="PS52050">
    <property type="entry name" value="WYL"/>
    <property type="match status" value="1"/>
</dbReference>
<sequence length="73" mass="8701">MIKQLDKAWKEKRPIEIVYVKKDDSISQRTVLVYRVTDTYIKAFCLRKKQPRIFKVDSILAVSFKSKSFKLYA</sequence>
<feature type="domain" description="WYL" evidence="1">
    <location>
        <begin position="2"/>
        <end position="62"/>
    </location>
</feature>
<comment type="caution">
    <text evidence="2">The sequence shown here is derived from an EMBL/GenBank/DDBJ whole genome shotgun (WGS) entry which is preliminary data.</text>
</comment>
<dbReference type="Proteomes" id="UP001465426">
    <property type="component" value="Unassembled WGS sequence"/>
</dbReference>
<evidence type="ECO:0000313" key="3">
    <source>
        <dbReference type="Proteomes" id="UP001465426"/>
    </source>
</evidence>
<dbReference type="EMBL" id="JBBMFN010000122">
    <property type="protein sequence ID" value="MEQ2468598.1"/>
    <property type="molecule type" value="Genomic_DNA"/>
</dbReference>
<evidence type="ECO:0000259" key="1">
    <source>
        <dbReference type="Pfam" id="PF13280"/>
    </source>
</evidence>
<evidence type="ECO:0000313" key="2">
    <source>
        <dbReference type="EMBL" id="MEQ2468598.1"/>
    </source>
</evidence>
<proteinExistence type="predicted"/>
<organism evidence="2 3">
    <name type="scientific">Niallia hominis</name>
    <dbReference type="NCBI Taxonomy" id="3133173"/>
    <lineage>
        <taxon>Bacteria</taxon>
        <taxon>Bacillati</taxon>
        <taxon>Bacillota</taxon>
        <taxon>Bacilli</taxon>
        <taxon>Bacillales</taxon>
        <taxon>Bacillaceae</taxon>
        <taxon>Niallia</taxon>
    </lineage>
</organism>
<gene>
    <name evidence="2" type="ORF">WMO63_23380</name>
</gene>
<dbReference type="RefSeq" id="WP_349205510.1">
    <property type="nucleotide sequence ID" value="NZ_JBBMFN010000122.1"/>
</dbReference>
<dbReference type="InterPro" id="IPR026881">
    <property type="entry name" value="WYL_dom"/>
</dbReference>
<reference evidence="2 3" key="1">
    <citation type="submission" date="2024-03" db="EMBL/GenBank/DDBJ databases">
        <title>Human intestinal bacterial collection.</title>
        <authorList>
            <person name="Pauvert C."/>
            <person name="Hitch T.C.A."/>
            <person name="Clavel T."/>
        </authorList>
    </citation>
    <scope>NUCLEOTIDE SEQUENCE [LARGE SCALE GENOMIC DNA]</scope>
    <source>
        <strain evidence="2 3">CLA-SR-H024</strain>
    </source>
</reference>
<name>A0ABV1F5E1_9BACI</name>
<dbReference type="Pfam" id="PF13280">
    <property type="entry name" value="WYL"/>
    <property type="match status" value="1"/>
</dbReference>